<keyword evidence="9 15" id="KW-0249">Electron transport</keyword>
<dbReference type="InterPro" id="IPR001457">
    <property type="entry name" value="NADH_UbQ/plastoQ_OxRdtase_su6"/>
</dbReference>
<keyword evidence="12 15" id="KW-0496">Mitochondrion</keyword>
<dbReference type="AlphaFoldDB" id="B7S6B3"/>
<keyword evidence="8 15" id="KW-1278">Translocase</keyword>
<dbReference type="PANTHER" id="PTHR11435:SF1">
    <property type="entry name" value="NADH-UBIQUINONE OXIDOREDUCTASE CHAIN 6"/>
    <property type="match status" value="1"/>
</dbReference>
<evidence type="ECO:0000256" key="2">
    <source>
        <dbReference type="ARBA" id="ARBA00005698"/>
    </source>
</evidence>
<keyword evidence="5 15" id="KW-0813">Transport</keyword>
<dbReference type="CTD" id="4541"/>
<gene>
    <name evidence="17" type="primary">ND6</name>
</gene>
<dbReference type="RefSeq" id="YP_002734927.1">
    <property type="nucleotide sequence ID" value="NC_012444.1"/>
</dbReference>
<evidence type="ECO:0000256" key="9">
    <source>
        <dbReference type="ARBA" id="ARBA00022982"/>
    </source>
</evidence>
<evidence type="ECO:0000256" key="5">
    <source>
        <dbReference type="ARBA" id="ARBA00022448"/>
    </source>
</evidence>
<dbReference type="GO" id="GO:0031966">
    <property type="term" value="C:mitochondrial membrane"/>
    <property type="evidence" value="ECO:0007669"/>
    <property type="project" value="UniProtKB-SubCell"/>
</dbReference>
<dbReference type="GO" id="GO:0008137">
    <property type="term" value="F:NADH dehydrogenase (ubiquinone) activity"/>
    <property type="evidence" value="ECO:0007669"/>
    <property type="project" value="UniProtKB-UniRule"/>
</dbReference>
<sequence>MYFLMLCFFLFFMGGVASNPSPYFGGVSLALASVFGACIMAGLSSTFISLVLMLVYLGGMLVVFIYSVAMSSDVYPEAWGNRSVFLYVVGFLGYLFCLWWYIGGEGFFDGGVVGSVVLLNSVVVDLGGVVLLYSFGGGCFLILGVVLLLTLFVVLDLVCGWRLGALVGYQS</sequence>
<evidence type="ECO:0000256" key="13">
    <source>
        <dbReference type="ARBA" id="ARBA00023136"/>
    </source>
</evidence>
<feature type="transmembrane region" description="Helical" evidence="15">
    <location>
        <begin position="34"/>
        <end position="64"/>
    </location>
</feature>
<evidence type="ECO:0000256" key="11">
    <source>
        <dbReference type="ARBA" id="ARBA00023027"/>
    </source>
</evidence>
<comment type="subcellular location">
    <subcellularLocation>
        <location evidence="1 15">Mitochondrion membrane</location>
        <topology evidence="1 15">Multi-pass membrane protein</topology>
    </subcellularLocation>
</comment>
<evidence type="ECO:0000313" key="17">
    <source>
        <dbReference type="EMBL" id="ABM89693.1"/>
    </source>
</evidence>
<dbReference type="GeneID" id="7671923"/>
<evidence type="ECO:0000256" key="3">
    <source>
        <dbReference type="ARBA" id="ARBA00012944"/>
    </source>
</evidence>
<dbReference type="PANTHER" id="PTHR11435">
    <property type="entry name" value="NADH UBIQUINONE OXIDOREDUCTASE SUBUNIT ND6"/>
    <property type="match status" value="1"/>
</dbReference>
<keyword evidence="11 15" id="KW-0520">NAD</keyword>
<proteinExistence type="inferred from homology"/>
<comment type="catalytic activity">
    <reaction evidence="14 15">
        <text>a ubiquinone + NADH + 5 H(+)(in) = a ubiquinol + NAD(+) + 4 H(+)(out)</text>
        <dbReference type="Rhea" id="RHEA:29091"/>
        <dbReference type="Rhea" id="RHEA-COMP:9565"/>
        <dbReference type="Rhea" id="RHEA-COMP:9566"/>
        <dbReference type="ChEBI" id="CHEBI:15378"/>
        <dbReference type="ChEBI" id="CHEBI:16389"/>
        <dbReference type="ChEBI" id="CHEBI:17976"/>
        <dbReference type="ChEBI" id="CHEBI:57540"/>
        <dbReference type="ChEBI" id="CHEBI:57945"/>
        <dbReference type="EC" id="7.1.1.2"/>
    </reaction>
</comment>
<protein>
    <recommendedName>
        <fullName evidence="4 15">NADH-ubiquinone oxidoreductase chain 6</fullName>
        <ecNumber evidence="3 15">7.1.1.2</ecNumber>
    </recommendedName>
</protein>
<evidence type="ECO:0000256" key="15">
    <source>
        <dbReference type="RuleBase" id="RU004430"/>
    </source>
</evidence>
<comment type="function">
    <text evidence="15">Core subunit of the mitochondrial membrane respiratory chain NADH dehydrogenase (Complex I) which catalyzes electron transfer from NADH through the respiratory chain, using ubiquinone as an electron acceptor. Essential for the catalytic activity and assembly of complex I.</text>
</comment>
<organism evidence="17">
    <name type="scientific">Chamaeleo zeylanicus</name>
    <name type="common">Indian chameleon</name>
    <dbReference type="NCBI Taxonomy" id="420384"/>
    <lineage>
        <taxon>Eukaryota</taxon>
        <taxon>Metazoa</taxon>
        <taxon>Chordata</taxon>
        <taxon>Craniata</taxon>
        <taxon>Vertebrata</taxon>
        <taxon>Euteleostomi</taxon>
        <taxon>Lepidosauria</taxon>
        <taxon>Squamata</taxon>
        <taxon>Bifurcata</taxon>
        <taxon>Unidentata</taxon>
        <taxon>Episquamata</taxon>
        <taxon>Toxicofera</taxon>
        <taxon>Iguania</taxon>
        <taxon>Acrodonta</taxon>
        <taxon>Chamaeleonidae</taxon>
        <taxon>Chamaeleo</taxon>
    </lineage>
</organism>
<geneLocation type="mitochondrion" evidence="17"/>
<keyword evidence="15" id="KW-0830">Ubiquinone</keyword>
<keyword evidence="7 15" id="KW-0812">Transmembrane</keyword>
<feature type="chain" id="PRO_5002861021" description="NADH-ubiquinone oxidoreductase chain 6" evidence="16">
    <location>
        <begin position="19"/>
        <end position="171"/>
    </location>
</feature>
<keyword evidence="10 15" id="KW-1133">Transmembrane helix</keyword>
<comment type="similarity">
    <text evidence="2 15">Belongs to the complex I subunit 6 family.</text>
</comment>
<feature type="transmembrane region" description="Helical" evidence="15">
    <location>
        <begin position="140"/>
        <end position="163"/>
    </location>
</feature>
<evidence type="ECO:0000256" key="16">
    <source>
        <dbReference type="SAM" id="SignalP"/>
    </source>
</evidence>
<evidence type="ECO:0000256" key="12">
    <source>
        <dbReference type="ARBA" id="ARBA00023128"/>
    </source>
</evidence>
<evidence type="ECO:0000256" key="8">
    <source>
        <dbReference type="ARBA" id="ARBA00022967"/>
    </source>
</evidence>
<name>B7S6B3_CHAZE</name>
<evidence type="ECO:0000256" key="4">
    <source>
        <dbReference type="ARBA" id="ARBA00021095"/>
    </source>
</evidence>
<feature type="transmembrane region" description="Helical" evidence="15">
    <location>
        <begin position="114"/>
        <end position="133"/>
    </location>
</feature>
<feature type="transmembrane region" description="Helical" evidence="15">
    <location>
        <begin position="84"/>
        <end position="102"/>
    </location>
</feature>
<dbReference type="EC" id="7.1.1.2" evidence="3 15"/>
<evidence type="ECO:0000256" key="7">
    <source>
        <dbReference type="ARBA" id="ARBA00022692"/>
    </source>
</evidence>
<evidence type="ECO:0000256" key="10">
    <source>
        <dbReference type="ARBA" id="ARBA00022989"/>
    </source>
</evidence>
<evidence type="ECO:0000256" key="6">
    <source>
        <dbReference type="ARBA" id="ARBA00022660"/>
    </source>
</evidence>
<keyword evidence="6 15" id="KW-0679">Respiratory chain</keyword>
<reference evidence="17" key="1">
    <citation type="journal article" date="2008" name="Mol. Phylogenet. Evol.">
        <title>Socotra Island the forgotten fragment of Gondwana: unmasking chameleon lizard history with complete mitochondrial genomic data.</title>
        <authorList>
            <person name="Macey J.R."/>
            <person name="Kuehl J.V."/>
            <person name="Larson A."/>
            <person name="Robinson M.D."/>
            <person name="Ugurtas I.H."/>
            <person name="Ananjeva N.B."/>
            <person name="Rahman H."/>
            <person name="Javed H.I."/>
            <person name="Osman R.M."/>
            <person name="Doumma A."/>
            <person name="Papenfuss T.J."/>
        </authorList>
    </citation>
    <scope>NUCLEOTIDE SEQUENCE</scope>
</reference>
<accession>B7S6B3</accession>
<keyword evidence="16" id="KW-0732">Signal</keyword>
<dbReference type="Pfam" id="PF00499">
    <property type="entry name" value="Oxidored_q3"/>
    <property type="match status" value="1"/>
</dbReference>
<feature type="signal peptide" evidence="16">
    <location>
        <begin position="1"/>
        <end position="18"/>
    </location>
</feature>
<dbReference type="EMBL" id="EF222191">
    <property type="protein sequence ID" value="ABM89693.1"/>
    <property type="molecule type" value="Genomic_DNA"/>
</dbReference>
<evidence type="ECO:0000256" key="14">
    <source>
        <dbReference type="ARBA" id="ARBA00049551"/>
    </source>
</evidence>
<evidence type="ECO:0000256" key="1">
    <source>
        <dbReference type="ARBA" id="ARBA00004225"/>
    </source>
</evidence>
<keyword evidence="13 15" id="KW-0472">Membrane</keyword>
<dbReference type="InterPro" id="IPR050269">
    <property type="entry name" value="ComplexI_Subunit6"/>
</dbReference>